<dbReference type="SUPFAM" id="SSF46785">
    <property type="entry name" value="Winged helix' DNA-binding domain"/>
    <property type="match status" value="1"/>
</dbReference>
<evidence type="ECO:0000256" key="1">
    <source>
        <dbReference type="ARBA" id="ARBA00004123"/>
    </source>
</evidence>
<dbReference type="InterPro" id="IPR036390">
    <property type="entry name" value="WH_DNA-bd_sf"/>
</dbReference>
<proteinExistence type="inferred from homology"/>
<accession>A0A8S1J9N9</accession>
<organism evidence="11 12">
    <name type="scientific">Ostreobium quekettii</name>
    <dbReference type="NCBI Taxonomy" id="121088"/>
    <lineage>
        <taxon>Eukaryota</taxon>
        <taxon>Viridiplantae</taxon>
        <taxon>Chlorophyta</taxon>
        <taxon>core chlorophytes</taxon>
        <taxon>Ulvophyceae</taxon>
        <taxon>TCBD clade</taxon>
        <taxon>Bryopsidales</taxon>
        <taxon>Ostreobineae</taxon>
        <taxon>Ostreobiaceae</taxon>
        <taxon>Ostreobium</taxon>
    </lineage>
</organism>
<keyword evidence="6 7" id="KW-0539">Nucleus</keyword>
<evidence type="ECO:0000313" key="12">
    <source>
        <dbReference type="Proteomes" id="UP000708148"/>
    </source>
</evidence>
<dbReference type="OrthoDB" id="552115at2759"/>
<feature type="domain" description="Transcription factor DP C-terminal" evidence="9">
    <location>
        <begin position="144"/>
        <end position="266"/>
    </location>
</feature>
<evidence type="ECO:0000256" key="7">
    <source>
        <dbReference type="RuleBase" id="RU003796"/>
    </source>
</evidence>
<keyword evidence="3 7" id="KW-0805">Transcription regulation</keyword>
<feature type="compositionally biased region" description="Low complexity" evidence="8">
    <location>
        <begin position="31"/>
        <end position="40"/>
    </location>
</feature>
<keyword evidence="12" id="KW-1185">Reference proteome</keyword>
<gene>
    <name evidence="11" type="ORF">OSTQU699_LOCUS9843</name>
</gene>
<comment type="caution">
    <text evidence="11">The sequence shown here is derived from an EMBL/GenBank/DDBJ whole genome shotgun (WGS) entry which is preliminary data.</text>
</comment>
<sequence length="365" mass="39918">MQVSSYAHRRIERSRRMDHCEGLGRCEEAPGGKAEALAGARRGKRGRGRAEGPRGRAAGKGLRHFSTKVCEKVENKGVTTYNEVADELVVELAGVDKAGKLDDNDEKNIRRRVYDALNVLLAMGIISKEKKQIDWKGLPCSSDRHARALGGQRIKILESIERKQRHLQELVNNYVAIRSLLERNKDAPLDRCPNPRALKLPCIFVQVPASAGVVIQLTEDCLDANFDFQDYPFQLHDEMHVLRQMGLQGPKAAGPLAVQEDTHSAKAIDVRAPSAAGKKQRLARHADLQNAVLTLSKVDVPCPGRADSVSAASNCEISNGTGLSGAGGEYKLQSPGRNHCQHWLSPLKLGCSMPSAYFPAMANHA</sequence>
<dbReference type="PANTHER" id="PTHR12548:SF9">
    <property type="entry name" value="TRANSCRIPTION FACTOR DP"/>
    <property type="match status" value="1"/>
</dbReference>
<dbReference type="GO" id="GO:0000977">
    <property type="term" value="F:RNA polymerase II transcription regulatory region sequence-specific DNA binding"/>
    <property type="evidence" value="ECO:0007669"/>
    <property type="project" value="TreeGrafter"/>
</dbReference>
<reference evidence="11" key="1">
    <citation type="submission" date="2020-12" db="EMBL/GenBank/DDBJ databases">
        <authorList>
            <person name="Iha C."/>
        </authorList>
    </citation>
    <scope>NUCLEOTIDE SEQUENCE</scope>
</reference>
<evidence type="ECO:0000256" key="8">
    <source>
        <dbReference type="SAM" id="MobiDB-lite"/>
    </source>
</evidence>
<dbReference type="GO" id="GO:0005634">
    <property type="term" value="C:nucleus"/>
    <property type="evidence" value="ECO:0007669"/>
    <property type="project" value="UniProtKB-SubCell"/>
</dbReference>
<dbReference type="GO" id="GO:0005667">
    <property type="term" value="C:transcription regulator complex"/>
    <property type="evidence" value="ECO:0007669"/>
    <property type="project" value="InterPro"/>
</dbReference>
<dbReference type="InterPro" id="IPR037241">
    <property type="entry name" value="E2F-DP_heterodim"/>
</dbReference>
<dbReference type="Proteomes" id="UP000708148">
    <property type="component" value="Unassembled WGS sequence"/>
</dbReference>
<dbReference type="InterPro" id="IPR003316">
    <property type="entry name" value="E2F_WHTH_DNA-bd_dom"/>
</dbReference>
<dbReference type="SUPFAM" id="SSF144074">
    <property type="entry name" value="E2F-DP heterodimerization region"/>
    <property type="match status" value="1"/>
</dbReference>
<evidence type="ECO:0008006" key="13">
    <source>
        <dbReference type="Google" id="ProtNLM"/>
    </source>
</evidence>
<evidence type="ECO:0000256" key="5">
    <source>
        <dbReference type="ARBA" id="ARBA00023163"/>
    </source>
</evidence>
<keyword evidence="4 7" id="KW-0238">DNA-binding</keyword>
<dbReference type="Pfam" id="PF08781">
    <property type="entry name" value="DP"/>
    <property type="match status" value="1"/>
</dbReference>
<dbReference type="InterPro" id="IPR014889">
    <property type="entry name" value="Transc_factor_DP_C"/>
</dbReference>
<dbReference type="InterPro" id="IPR015648">
    <property type="entry name" value="Transcrpt_fac_DP"/>
</dbReference>
<dbReference type="Pfam" id="PF02319">
    <property type="entry name" value="WHD_E2F_TDP"/>
    <property type="match status" value="1"/>
</dbReference>
<evidence type="ECO:0000259" key="10">
    <source>
        <dbReference type="SMART" id="SM01372"/>
    </source>
</evidence>
<evidence type="ECO:0000259" key="9">
    <source>
        <dbReference type="SMART" id="SM01138"/>
    </source>
</evidence>
<comment type="similarity">
    <text evidence="2 7">Belongs to the E2F/DP family.</text>
</comment>
<keyword evidence="5 7" id="KW-0804">Transcription</keyword>
<evidence type="ECO:0000256" key="4">
    <source>
        <dbReference type="ARBA" id="ARBA00023125"/>
    </source>
</evidence>
<feature type="domain" description="E2F/DP family winged-helix DNA-binding" evidence="10">
    <location>
        <begin position="57"/>
        <end position="137"/>
    </location>
</feature>
<name>A0A8S1J9N9_9CHLO</name>
<dbReference type="Gene3D" id="1.20.140.80">
    <property type="entry name" value="Transcription factor DP"/>
    <property type="match status" value="1"/>
</dbReference>
<dbReference type="SMART" id="SM01138">
    <property type="entry name" value="DP"/>
    <property type="match status" value="1"/>
</dbReference>
<evidence type="ECO:0000313" key="11">
    <source>
        <dbReference type="EMBL" id="CAD7704488.1"/>
    </source>
</evidence>
<dbReference type="FunFam" id="1.10.10.10:FF:000047">
    <property type="entry name" value="Transcription factor"/>
    <property type="match status" value="1"/>
</dbReference>
<feature type="region of interest" description="Disordered" evidence="8">
    <location>
        <begin position="30"/>
        <end position="60"/>
    </location>
</feature>
<dbReference type="InterPro" id="IPR038168">
    <property type="entry name" value="TF_DP_C_sf"/>
</dbReference>
<dbReference type="PANTHER" id="PTHR12548">
    <property type="entry name" value="TRANSCRIPTION FACTOR DP"/>
    <property type="match status" value="1"/>
</dbReference>
<evidence type="ECO:0000256" key="6">
    <source>
        <dbReference type="ARBA" id="ARBA00023242"/>
    </source>
</evidence>
<dbReference type="Gene3D" id="1.10.10.10">
    <property type="entry name" value="Winged helix-like DNA-binding domain superfamily/Winged helix DNA-binding domain"/>
    <property type="match status" value="1"/>
</dbReference>
<evidence type="ECO:0000256" key="3">
    <source>
        <dbReference type="ARBA" id="ARBA00023015"/>
    </source>
</evidence>
<dbReference type="SMART" id="SM01372">
    <property type="entry name" value="E2F_TDP"/>
    <property type="match status" value="1"/>
</dbReference>
<dbReference type="InterPro" id="IPR036388">
    <property type="entry name" value="WH-like_DNA-bd_sf"/>
</dbReference>
<comment type="subcellular location">
    <subcellularLocation>
        <location evidence="1 7">Nucleus</location>
    </subcellularLocation>
</comment>
<protein>
    <recommendedName>
        <fullName evidence="13">Transcription factor-like protein DPB</fullName>
    </recommendedName>
</protein>
<evidence type="ECO:0000256" key="2">
    <source>
        <dbReference type="ARBA" id="ARBA00010940"/>
    </source>
</evidence>
<dbReference type="GO" id="GO:0000981">
    <property type="term" value="F:DNA-binding transcription factor activity, RNA polymerase II-specific"/>
    <property type="evidence" value="ECO:0007669"/>
    <property type="project" value="TreeGrafter"/>
</dbReference>
<dbReference type="EMBL" id="CAJHUC010002883">
    <property type="protein sequence ID" value="CAD7704488.1"/>
    <property type="molecule type" value="Genomic_DNA"/>
</dbReference>
<dbReference type="AlphaFoldDB" id="A0A8S1J9N9"/>
<dbReference type="GO" id="GO:0051726">
    <property type="term" value="P:regulation of cell cycle"/>
    <property type="evidence" value="ECO:0007669"/>
    <property type="project" value="InterPro"/>
</dbReference>